<dbReference type="RefSeq" id="WP_394333163.1">
    <property type="nucleotide sequence ID" value="NZ_FUYQ01000017.1"/>
</dbReference>
<gene>
    <name evidence="1" type="ORF">SAMN05660349_02301</name>
</gene>
<proteinExistence type="predicted"/>
<dbReference type="Gene3D" id="2.180.10.10">
    <property type="entry name" value="RHS repeat-associated core"/>
    <property type="match status" value="1"/>
</dbReference>
<dbReference type="InterPro" id="IPR050708">
    <property type="entry name" value="T6SS_VgrG/RHS"/>
</dbReference>
<name>A0A1T5D8D1_9BACT</name>
<dbReference type="InterPro" id="IPR022385">
    <property type="entry name" value="Rhs_assc_core"/>
</dbReference>
<evidence type="ECO:0000313" key="1">
    <source>
        <dbReference type="EMBL" id="SKB67964.1"/>
    </source>
</evidence>
<protein>
    <submittedName>
        <fullName evidence="1">RHS repeat-associated core domain-containing protein</fullName>
    </submittedName>
</protein>
<accession>A0A1T5D8D1</accession>
<dbReference type="NCBIfam" id="TIGR03696">
    <property type="entry name" value="Rhs_assc_core"/>
    <property type="match status" value="1"/>
</dbReference>
<dbReference type="PANTHER" id="PTHR32305:SF15">
    <property type="entry name" value="PROTEIN RHSA-RELATED"/>
    <property type="match status" value="1"/>
</dbReference>
<reference evidence="2" key="1">
    <citation type="submission" date="2017-02" db="EMBL/GenBank/DDBJ databases">
        <authorList>
            <person name="Varghese N."/>
            <person name="Submissions S."/>
        </authorList>
    </citation>
    <scope>NUCLEOTIDE SEQUENCE [LARGE SCALE GENOMIC DNA]</scope>
    <source>
        <strain evidence="2">DSM 24967</strain>
    </source>
</reference>
<dbReference type="PANTHER" id="PTHR32305">
    <property type="match status" value="1"/>
</dbReference>
<keyword evidence="2" id="KW-1185">Reference proteome</keyword>
<sequence>MPQENSYSSFGGFWGEGTSNTNQAYKYNGKELDRMHGLDWYDYGARNYDAALPVWTTVDPLAEKYYYNSPYAYCANNPISNIDPDGREPITLPVITFKIAIGAGIGASAEVGAVAVPGVTTVAKTATIATAVTADATRVVRPDLFLIK</sequence>
<evidence type="ECO:0000313" key="2">
    <source>
        <dbReference type="Proteomes" id="UP000190852"/>
    </source>
</evidence>
<dbReference type="EMBL" id="FUYQ01000017">
    <property type="protein sequence ID" value="SKB67964.1"/>
    <property type="molecule type" value="Genomic_DNA"/>
</dbReference>
<organism evidence="1 2">
    <name type="scientific">Parabacteroides chartae</name>
    <dbReference type="NCBI Taxonomy" id="1037355"/>
    <lineage>
        <taxon>Bacteria</taxon>
        <taxon>Pseudomonadati</taxon>
        <taxon>Bacteroidota</taxon>
        <taxon>Bacteroidia</taxon>
        <taxon>Bacteroidales</taxon>
        <taxon>Tannerellaceae</taxon>
        <taxon>Parabacteroides</taxon>
    </lineage>
</organism>
<dbReference type="Proteomes" id="UP000190852">
    <property type="component" value="Unassembled WGS sequence"/>
</dbReference>
<dbReference type="AlphaFoldDB" id="A0A1T5D8D1"/>